<reference evidence="1 2" key="1">
    <citation type="journal article" date="2012" name="Proc. Natl. Acad. Sci. U.S.A.">
        <title>Comparative genomics of Ceriporiopsis subvermispora and Phanerochaete chrysosporium provide insight into selective ligninolysis.</title>
        <authorList>
            <person name="Fernandez-Fueyo E."/>
            <person name="Ruiz-Duenas F.J."/>
            <person name="Ferreira P."/>
            <person name="Floudas D."/>
            <person name="Hibbett D.S."/>
            <person name="Canessa P."/>
            <person name="Larrondo L.F."/>
            <person name="James T.Y."/>
            <person name="Seelenfreund D."/>
            <person name="Lobos S."/>
            <person name="Polanco R."/>
            <person name="Tello M."/>
            <person name="Honda Y."/>
            <person name="Watanabe T."/>
            <person name="Watanabe T."/>
            <person name="Ryu J.S."/>
            <person name="Kubicek C.P."/>
            <person name="Schmoll M."/>
            <person name="Gaskell J."/>
            <person name="Hammel K.E."/>
            <person name="St John F.J."/>
            <person name="Vanden Wymelenberg A."/>
            <person name="Sabat G."/>
            <person name="Splinter BonDurant S."/>
            <person name="Syed K."/>
            <person name="Yadav J.S."/>
            <person name="Doddapaneni H."/>
            <person name="Subramanian V."/>
            <person name="Lavin J.L."/>
            <person name="Oguiza J.A."/>
            <person name="Perez G."/>
            <person name="Pisabarro A.G."/>
            <person name="Ramirez L."/>
            <person name="Santoyo F."/>
            <person name="Master E."/>
            <person name="Coutinho P.M."/>
            <person name="Henrissat B."/>
            <person name="Lombard V."/>
            <person name="Magnuson J.K."/>
            <person name="Kuees U."/>
            <person name="Hori C."/>
            <person name="Igarashi K."/>
            <person name="Samejima M."/>
            <person name="Held B.W."/>
            <person name="Barry K.W."/>
            <person name="LaButti K.M."/>
            <person name="Lapidus A."/>
            <person name="Lindquist E.A."/>
            <person name="Lucas S.M."/>
            <person name="Riley R."/>
            <person name="Salamov A.A."/>
            <person name="Hoffmeister D."/>
            <person name="Schwenk D."/>
            <person name="Hadar Y."/>
            <person name="Yarden O."/>
            <person name="de Vries R.P."/>
            <person name="Wiebenga A."/>
            <person name="Stenlid J."/>
            <person name="Eastwood D."/>
            <person name="Grigoriev I.V."/>
            <person name="Berka R.M."/>
            <person name="Blanchette R.A."/>
            <person name="Kersten P."/>
            <person name="Martinez A.T."/>
            <person name="Vicuna R."/>
            <person name="Cullen D."/>
        </authorList>
    </citation>
    <scope>NUCLEOTIDE SEQUENCE [LARGE SCALE GENOMIC DNA]</scope>
    <source>
        <strain evidence="1 2">B</strain>
    </source>
</reference>
<dbReference type="InterPro" id="IPR036026">
    <property type="entry name" value="Seven-hairpin_glycosidases"/>
</dbReference>
<dbReference type="OrthoDB" id="8118055at2759"/>
<accession>M2QX63</accession>
<dbReference type="GO" id="GO:0016020">
    <property type="term" value="C:membrane"/>
    <property type="evidence" value="ECO:0007669"/>
    <property type="project" value="InterPro"/>
</dbReference>
<gene>
    <name evidence="1" type="ORF">CERSUDRAFT_94993</name>
</gene>
<name>M2QX63_CERS8</name>
<organism evidence="1 2">
    <name type="scientific">Ceriporiopsis subvermispora (strain B)</name>
    <name type="common">White-rot fungus</name>
    <name type="synonym">Gelatoporia subvermispora</name>
    <dbReference type="NCBI Taxonomy" id="914234"/>
    <lineage>
        <taxon>Eukaryota</taxon>
        <taxon>Fungi</taxon>
        <taxon>Dikarya</taxon>
        <taxon>Basidiomycota</taxon>
        <taxon>Agaricomycotina</taxon>
        <taxon>Agaricomycetes</taxon>
        <taxon>Polyporales</taxon>
        <taxon>Gelatoporiaceae</taxon>
        <taxon>Gelatoporia</taxon>
    </lineage>
</organism>
<dbReference type="HOGENOM" id="CLU_1128941_0_0_1"/>
<dbReference type="AlphaFoldDB" id="M2QX63"/>
<dbReference type="InterPro" id="IPR012341">
    <property type="entry name" value="6hp_glycosidase-like_sf"/>
</dbReference>
<dbReference type="EMBL" id="KB445797">
    <property type="protein sequence ID" value="EMD36720.1"/>
    <property type="molecule type" value="Genomic_DNA"/>
</dbReference>
<dbReference type="Proteomes" id="UP000016930">
    <property type="component" value="Unassembled WGS sequence"/>
</dbReference>
<keyword evidence="2" id="KW-1185">Reference proteome</keyword>
<evidence type="ECO:0000313" key="1">
    <source>
        <dbReference type="EMBL" id="EMD36720.1"/>
    </source>
</evidence>
<evidence type="ECO:0000313" key="2">
    <source>
        <dbReference type="Proteomes" id="UP000016930"/>
    </source>
</evidence>
<proteinExistence type="predicted"/>
<sequence length="246" mass="27434">MIEEVVWYVRVGVTFIQFCNNEAPLWPTPGVSTSQRPEVIQERANAVIIEAHYDQYALIVYRADSATILYCELITDAWRTSTDEWSCMFTWRSSGGPDAYGLQFSNGGALSGFVHAYRGARDHAVTEAVQARDRVLALSRRTGGFFRAIAAAQAGGNDSAIGTIPRPWCMRDDIWDPTRWLDPMDPRVGHDGPGFPQRIQAPLEVPLGYLYLLSDDVDGLPLSKDVYNTEAHPFPILHPTIRTGFS</sequence>
<protein>
    <submittedName>
        <fullName evidence="1">Uncharacterized protein</fullName>
    </submittedName>
</protein>
<dbReference type="GO" id="GO:0005975">
    <property type="term" value="P:carbohydrate metabolic process"/>
    <property type="evidence" value="ECO:0007669"/>
    <property type="project" value="InterPro"/>
</dbReference>
<dbReference type="GO" id="GO:0004571">
    <property type="term" value="F:mannosyl-oligosaccharide 1,2-alpha-mannosidase activity"/>
    <property type="evidence" value="ECO:0007669"/>
    <property type="project" value="InterPro"/>
</dbReference>
<dbReference type="Gene3D" id="1.50.10.10">
    <property type="match status" value="1"/>
</dbReference>
<dbReference type="GO" id="GO:0005509">
    <property type="term" value="F:calcium ion binding"/>
    <property type="evidence" value="ECO:0007669"/>
    <property type="project" value="InterPro"/>
</dbReference>
<dbReference type="SUPFAM" id="SSF48225">
    <property type="entry name" value="Seven-hairpin glycosidases"/>
    <property type="match status" value="1"/>
</dbReference>